<dbReference type="NCBIfam" id="TIGR04226">
    <property type="entry name" value="RrgB_K2N_iso_D2"/>
    <property type="match status" value="1"/>
</dbReference>
<accession>A0A376GWU8</accession>
<evidence type="ECO:0000256" key="1">
    <source>
        <dbReference type="ARBA" id="ARBA00007257"/>
    </source>
</evidence>
<name>A0A376GWU8_ENTGA</name>
<sequence length="625" mass="67774">MKQAKKVWYLLSTLLLTLPVFINGLGTVAHAEENASNAQIVIHKKKMTDLPDPLVQNSGKEMSDFDQYQGLADVTFRIYNVTSEFYAQRAAGATVEAAKQAVQGLTSGSPIAEGTTDADGNITVNVPKKQNDKDAVYTIKEEPKSGVVAAANMVIAFPVYEMIKQSDGSYNYGTEELSTVHVYPKNIVSNDGALHVKKRGTAENESLNGAEFVLSKSEGSPSTTKYIQGVKDGLHTWTTDKGQAKHFVTGKSYGIGEDDFTESEDKTGELTVKNLEVGSYTLEEVKAPNNAELIDDQTKTPFTIEADNQTPVEKTVKNDTSNVEKTTPNLNGKDVAIGEKIKYEIAVNIPLGIADKEGNANKYNKFNLVDTHDDALTFDNTPSGDTAYALYDGDTLIASENYQVTEQANGFTVAVDPAFIPSLTPGGTLKFVYFMHLNEKADPAKGFKNEANVDNGHTNDQTPPTVEVVTGGKRFIKVDGDVSSTQALAGASFVVRDQNSEGANYLKVDEAAKTVTWVANKADATTFTTQADGLVVVTGLKYGSYYLEETAAPENYVLLTNRIQFTVDEHSYGTTEELVAPEKVPNKHKGTLPSTGGKGIYLYLGSGTLILIIVGLYFMKRKETR</sequence>
<dbReference type="AlphaFoldDB" id="A0A376GWU8"/>
<keyword evidence="2" id="KW-0134">Cell wall</keyword>
<dbReference type="InterPro" id="IPR041033">
    <property type="entry name" value="SpaA_PFL_dom_1"/>
</dbReference>
<dbReference type="PANTHER" id="PTHR36108">
    <property type="entry name" value="COLOSSIN-B-RELATED"/>
    <property type="match status" value="1"/>
</dbReference>
<proteinExistence type="inferred from homology"/>
<keyword evidence="6" id="KW-0472">Membrane</keyword>
<dbReference type="NCBIfam" id="NF033902">
    <property type="entry name" value="iso_D2_wall_anc"/>
    <property type="match status" value="1"/>
</dbReference>
<keyword evidence="5" id="KW-0572">Peptidoglycan-anchor</keyword>
<evidence type="ECO:0000256" key="5">
    <source>
        <dbReference type="ARBA" id="ARBA00023088"/>
    </source>
</evidence>
<feature type="transmembrane region" description="Helical" evidence="6">
    <location>
        <begin position="600"/>
        <end position="619"/>
    </location>
</feature>
<keyword evidence="4 7" id="KW-0732">Signal</keyword>
<feature type="domain" description="SpaA-like prealbumin fold" evidence="10">
    <location>
        <begin position="193"/>
        <end position="318"/>
    </location>
</feature>
<organism evidence="11 12">
    <name type="scientific">Enterococcus gallinarum</name>
    <dbReference type="NCBI Taxonomy" id="1353"/>
    <lineage>
        <taxon>Bacteria</taxon>
        <taxon>Bacillati</taxon>
        <taxon>Bacillota</taxon>
        <taxon>Bacilli</taxon>
        <taxon>Lactobacillales</taxon>
        <taxon>Enterococcaceae</taxon>
        <taxon>Enterococcus</taxon>
    </lineage>
</organism>
<keyword evidence="3" id="KW-0964">Secreted</keyword>
<evidence type="ECO:0000256" key="2">
    <source>
        <dbReference type="ARBA" id="ARBA00022512"/>
    </source>
</evidence>
<evidence type="ECO:0000313" key="11">
    <source>
        <dbReference type="EMBL" id="STD83017.1"/>
    </source>
</evidence>
<evidence type="ECO:0000313" key="12">
    <source>
        <dbReference type="Proteomes" id="UP000254807"/>
    </source>
</evidence>
<reference evidence="11 12" key="1">
    <citation type="submission" date="2018-06" db="EMBL/GenBank/DDBJ databases">
        <authorList>
            <consortium name="Pathogen Informatics"/>
            <person name="Doyle S."/>
        </authorList>
    </citation>
    <scope>NUCLEOTIDE SEQUENCE [LARGE SCALE GENOMIC DNA]</scope>
    <source>
        <strain evidence="11 12">NCTC12360</strain>
    </source>
</reference>
<dbReference type="Pfam" id="PF00746">
    <property type="entry name" value="Gram_pos_anchor"/>
    <property type="match status" value="1"/>
</dbReference>
<evidence type="ECO:0000256" key="4">
    <source>
        <dbReference type="ARBA" id="ARBA00022729"/>
    </source>
</evidence>
<feature type="chain" id="PRO_5016698472" evidence="7">
    <location>
        <begin position="32"/>
        <end position="625"/>
    </location>
</feature>
<dbReference type="Proteomes" id="UP000254807">
    <property type="component" value="Unassembled WGS sequence"/>
</dbReference>
<evidence type="ECO:0000259" key="10">
    <source>
        <dbReference type="Pfam" id="PF17802"/>
    </source>
</evidence>
<dbReference type="Gene3D" id="2.60.40.10">
    <property type="entry name" value="Immunoglobulins"/>
    <property type="match status" value="3"/>
</dbReference>
<dbReference type="OrthoDB" id="2178703at2"/>
<keyword evidence="12" id="KW-1185">Reference proteome</keyword>
<feature type="signal peptide" evidence="7">
    <location>
        <begin position="1"/>
        <end position="31"/>
    </location>
</feature>
<feature type="domain" description="SpaA-like prealbumin fold" evidence="10">
    <location>
        <begin position="476"/>
        <end position="571"/>
    </location>
</feature>
<gene>
    <name evidence="11" type="ORF">NCTC12360_01477</name>
</gene>
<protein>
    <submittedName>
        <fullName evidence="11">Cna protein B-type domain./Gram positive anchor</fullName>
    </submittedName>
</protein>
<dbReference type="RefSeq" id="WP_060815290.1">
    <property type="nucleotide sequence ID" value="NZ_JBHULA010000009.1"/>
</dbReference>
<dbReference type="PANTHER" id="PTHR36108:SF13">
    <property type="entry name" value="COLOSSIN-B-RELATED"/>
    <property type="match status" value="1"/>
</dbReference>
<comment type="similarity">
    <text evidence="1">Belongs to the serine-aspartate repeat-containing protein (SDr) family.</text>
</comment>
<dbReference type="InterPro" id="IPR013783">
    <property type="entry name" value="Ig-like_fold"/>
</dbReference>
<evidence type="ECO:0000256" key="6">
    <source>
        <dbReference type="SAM" id="Phobius"/>
    </source>
</evidence>
<dbReference type="InterPro" id="IPR019931">
    <property type="entry name" value="LPXTG_anchor"/>
</dbReference>
<dbReference type="InterPro" id="IPR026466">
    <property type="entry name" value="Fim_isopep_form_D2_dom"/>
</dbReference>
<dbReference type="EMBL" id="UFYW01000001">
    <property type="protein sequence ID" value="STD83017.1"/>
    <property type="molecule type" value="Genomic_DNA"/>
</dbReference>
<dbReference type="Pfam" id="PF16555">
    <property type="entry name" value="GramPos_pilinD1"/>
    <property type="match status" value="1"/>
</dbReference>
<evidence type="ECO:0000256" key="3">
    <source>
        <dbReference type="ARBA" id="ARBA00022525"/>
    </source>
</evidence>
<evidence type="ECO:0000256" key="7">
    <source>
        <dbReference type="SAM" id="SignalP"/>
    </source>
</evidence>
<keyword evidence="6" id="KW-0812">Transmembrane</keyword>
<keyword evidence="6" id="KW-1133">Transmembrane helix</keyword>
<dbReference type="NCBIfam" id="TIGR01167">
    <property type="entry name" value="LPXTG_anchor"/>
    <property type="match status" value="1"/>
</dbReference>
<dbReference type="InterPro" id="IPR032364">
    <property type="entry name" value="GramPos_pilinD1_N"/>
</dbReference>
<evidence type="ECO:0000259" key="9">
    <source>
        <dbReference type="Pfam" id="PF16555"/>
    </source>
</evidence>
<evidence type="ECO:0000259" key="8">
    <source>
        <dbReference type="Pfam" id="PF00746"/>
    </source>
</evidence>
<dbReference type="Pfam" id="PF17802">
    <property type="entry name" value="SpaA"/>
    <property type="match status" value="2"/>
</dbReference>
<dbReference type="InterPro" id="IPR048052">
    <property type="entry name" value="FM1-like"/>
</dbReference>
<feature type="domain" description="Gram-positive pilin subunit D1 N-terminal" evidence="9">
    <location>
        <begin position="37"/>
        <end position="186"/>
    </location>
</feature>
<feature type="domain" description="Gram-positive cocci surface proteins LPxTG" evidence="8">
    <location>
        <begin position="586"/>
        <end position="623"/>
    </location>
</feature>
<dbReference type="Gene3D" id="2.60.40.740">
    <property type="match status" value="1"/>
</dbReference>